<evidence type="ECO:0000313" key="5">
    <source>
        <dbReference type="Proteomes" id="UP000024816"/>
    </source>
</evidence>
<gene>
    <name evidence="4" type="ORF">HJA_10850</name>
</gene>
<comment type="catalytic activity">
    <reaction evidence="1">
        <text>2-hydroxychromene-2-carboxylate = (3E)-4-(2-hydroxyphenyl)-2-oxobut-3-enoate</text>
        <dbReference type="Rhea" id="RHEA:27401"/>
        <dbReference type="ChEBI" id="CHEBI:59350"/>
        <dbReference type="ChEBI" id="CHEBI:59353"/>
        <dbReference type="EC" id="5.99.1.4"/>
    </reaction>
</comment>
<evidence type="ECO:0000256" key="1">
    <source>
        <dbReference type="PIRNR" id="PIRNR006386"/>
    </source>
</evidence>
<proteinExistence type="inferred from homology"/>
<dbReference type="PATRIC" id="fig|1280952.3.peg.2167"/>
<dbReference type="Gene3D" id="3.40.30.10">
    <property type="entry name" value="Glutaredoxin"/>
    <property type="match status" value="1"/>
</dbReference>
<dbReference type="InterPro" id="IPR014440">
    <property type="entry name" value="HCCAis_GSTk"/>
</dbReference>
<dbReference type="InterPro" id="IPR001853">
    <property type="entry name" value="DSBA-like_thioredoxin_dom"/>
</dbReference>
<dbReference type="EMBL" id="ARYJ01000006">
    <property type="protein sequence ID" value="KCZ88075.1"/>
    <property type="molecule type" value="Genomic_DNA"/>
</dbReference>
<feature type="domain" description="DSBA-like thioredoxin" evidence="3">
    <location>
        <begin position="5"/>
        <end position="196"/>
    </location>
</feature>
<dbReference type="OrthoDB" id="5244108at2"/>
<evidence type="ECO:0000256" key="2">
    <source>
        <dbReference type="PIRSR" id="PIRSR006386-1"/>
    </source>
</evidence>
<dbReference type="InterPro" id="IPR051924">
    <property type="entry name" value="GST_Kappa/NadH"/>
</dbReference>
<accession>A0A059FBT3</accession>
<dbReference type="GO" id="GO:0004364">
    <property type="term" value="F:glutathione transferase activity"/>
    <property type="evidence" value="ECO:0007669"/>
    <property type="project" value="TreeGrafter"/>
</dbReference>
<protein>
    <recommendedName>
        <fullName evidence="1">2-hydroxychromene-2-carboxylate isomerase</fullName>
        <ecNumber evidence="1">5.99.1.4</ecNumber>
    </recommendedName>
</protein>
<keyword evidence="5" id="KW-1185">Reference proteome</keyword>
<dbReference type="AlphaFoldDB" id="A0A059FBT3"/>
<dbReference type="InterPro" id="IPR044087">
    <property type="entry name" value="NahD-like"/>
</dbReference>
<dbReference type="SUPFAM" id="SSF52833">
    <property type="entry name" value="Thioredoxin-like"/>
    <property type="match status" value="1"/>
</dbReference>
<dbReference type="Proteomes" id="UP000024816">
    <property type="component" value="Unassembled WGS sequence"/>
</dbReference>
<dbReference type="RefSeq" id="WP_035582052.1">
    <property type="nucleotide sequence ID" value="NZ_ARYJ01000006.1"/>
</dbReference>
<dbReference type="InterPro" id="IPR036249">
    <property type="entry name" value="Thioredoxin-like_sf"/>
</dbReference>
<dbReference type="GO" id="GO:0004602">
    <property type="term" value="F:glutathione peroxidase activity"/>
    <property type="evidence" value="ECO:0007669"/>
    <property type="project" value="TreeGrafter"/>
</dbReference>
<dbReference type="PIRSF" id="PIRSF006386">
    <property type="entry name" value="HCCAis_GSTk"/>
    <property type="match status" value="1"/>
</dbReference>
<evidence type="ECO:0000259" key="3">
    <source>
        <dbReference type="Pfam" id="PF01323"/>
    </source>
</evidence>
<dbReference type="GO" id="GO:1901170">
    <property type="term" value="P:naphthalene catabolic process"/>
    <property type="evidence" value="ECO:0007669"/>
    <property type="project" value="InterPro"/>
</dbReference>
<organism evidence="4 5">
    <name type="scientific">Hyphomonas jannaschiana VP2</name>
    <dbReference type="NCBI Taxonomy" id="1280952"/>
    <lineage>
        <taxon>Bacteria</taxon>
        <taxon>Pseudomonadati</taxon>
        <taxon>Pseudomonadota</taxon>
        <taxon>Alphaproteobacteria</taxon>
        <taxon>Hyphomonadales</taxon>
        <taxon>Hyphomonadaceae</taxon>
        <taxon>Hyphomonas</taxon>
    </lineage>
</organism>
<dbReference type="GO" id="GO:0006749">
    <property type="term" value="P:glutathione metabolic process"/>
    <property type="evidence" value="ECO:0007669"/>
    <property type="project" value="TreeGrafter"/>
</dbReference>
<reference evidence="4 5" key="1">
    <citation type="journal article" date="2014" name="Antonie Van Leeuwenhoek">
        <title>Hyphomonas beringensis sp. nov. and Hyphomonas chukchiensis sp. nov., isolated from surface seawater of the Bering Sea and Chukchi Sea.</title>
        <authorList>
            <person name="Li C."/>
            <person name="Lai Q."/>
            <person name="Li G."/>
            <person name="Dong C."/>
            <person name="Wang J."/>
            <person name="Liao Y."/>
            <person name="Shao Z."/>
        </authorList>
    </citation>
    <scope>NUCLEOTIDE SEQUENCE [LARGE SCALE GENOMIC DNA]</scope>
    <source>
        <strain evidence="4 5">VP2</strain>
    </source>
</reference>
<comment type="caution">
    <text evidence="4">The sequence shown here is derived from an EMBL/GenBank/DDBJ whole genome shotgun (WGS) entry which is preliminary data.</text>
</comment>
<dbReference type="GO" id="GO:0018845">
    <property type="term" value="F:2-hydroxychromene-2-carboxylate isomerase activity"/>
    <property type="evidence" value="ECO:0007669"/>
    <property type="project" value="UniProtKB-UniRule"/>
</dbReference>
<dbReference type="eggNOG" id="COG3917">
    <property type="taxonomic scope" value="Bacteria"/>
</dbReference>
<dbReference type="EC" id="5.99.1.4" evidence="1"/>
<evidence type="ECO:0000313" key="4">
    <source>
        <dbReference type="EMBL" id="KCZ88075.1"/>
    </source>
</evidence>
<sequence>MTRSIEFWFEFGSTYSYLTAMRIEDAAAARGVAVHWRPFLLGPVFTAQGWDTSPFNIYKAKGEYMWRDMARRATRYGLPFRRLPESGPGAFPQNGLMAARMALIGLNEGWGEDFTRKVYSAEFAHGKDIADAGLLERLAVMAGAGPDVLARAQAQSNKDRLKANVEEAFRLGIFGAPSFIVNGELYWGDDRLEDALDAAVA</sequence>
<comment type="similarity">
    <text evidence="1">Belongs to the GST superfamily. NadH family.</text>
</comment>
<feature type="active site" description="Nucleophile" evidence="2">
    <location>
        <position position="13"/>
    </location>
</feature>
<dbReference type="Pfam" id="PF01323">
    <property type="entry name" value="DSBA"/>
    <property type="match status" value="1"/>
</dbReference>
<dbReference type="PANTHER" id="PTHR42943:SF2">
    <property type="entry name" value="GLUTATHIONE S-TRANSFERASE KAPPA 1"/>
    <property type="match status" value="1"/>
</dbReference>
<dbReference type="PANTHER" id="PTHR42943">
    <property type="entry name" value="GLUTATHIONE S-TRANSFERASE KAPPA"/>
    <property type="match status" value="1"/>
</dbReference>
<keyword evidence="1" id="KW-0413">Isomerase</keyword>
<name>A0A059FBT3_9PROT</name>
<dbReference type="CDD" id="cd03022">
    <property type="entry name" value="DsbA_HCCA_Iso"/>
    <property type="match status" value="1"/>
</dbReference>